<reference evidence="1" key="2">
    <citation type="submission" date="2021-04" db="EMBL/GenBank/DDBJ databases">
        <authorList>
            <person name="Gilroy R."/>
        </authorList>
    </citation>
    <scope>NUCLEOTIDE SEQUENCE</scope>
    <source>
        <strain evidence="1">8470</strain>
    </source>
</reference>
<dbReference type="PANTHER" id="PTHR43611">
    <property type="entry name" value="ALPHA-D-GLUCOSE 1-PHOSPHATE PHOSPHATASE"/>
    <property type="match status" value="1"/>
</dbReference>
<proteinExistence type="predicted"/>
<organism evidence="1 2">
    <name type="scientific">Candidatus Phocaeicola excrementipullorum</name>
    <dbReference type="NCBI Taxonomy" id="2838731"/>
    <lineage>
        <taxon>Bacteria</taxon>
        <taxon>Pseudomonadati</taxon>
        <taxon>Bacteroidota</taxon>
        <taxon>Bacteroidia</taxon>
        <taxon>Bacteroidales</taxon>
        <taxon>Bacteroidaceae</taxon>
        <taxon>Phocaeicola</taxon>
    </lineage>
</organism>
<dbReference type="CDD" id="cd02603">
    <property type="entry name" value="HAD_sEH-N_like"/>
    <property type="match status" value="1"/>
</dbReference>
<evidence type="ECO:0000313" key="1">
    <source>
        <dbReference type="EMBL" id="MBU3855723.1"/>
    </source>
</evidence>
<evidence type="ECO:0000313" key="2">
    <source>
        <dbReference type="Proteomes" id="UP000784286"/>
    </source>
</evidence>
<protein>
    <submittedName>
        <fullName evidence="1">HAD family phosphatase</fullName>
    </submittedName>
</protein>
<comment type="caution">
    <text evidence="1">The sequence shown here is derived from an EMBL/GenBank/DDBJ whole genome shotgun (WGS) entry which is preliminary data.</text>
</comment>
<dbReference type="SUPFAM" id="SSF56784">
    <property type="entry name" value="HAD-like"/>
    <property type="match status" value="1"/>
</dbReference>
<dbReference type="SFLD" id="SFLDS00003">
    <property type="entry name" value="Haloacid_Dehalogenase"/>
    <property type="match status" value="1"/>
</dbReference>
<dbReference type="EMBL" id="JAHLFJ010000040">
    <property type="protein sequence ID" value="MBU3855723.1"/>
    <property type="molecule type" value="Genomic_DNA"/>
</dbReference>
<dbReference type="Gene3D" id="1.10.150.240">
    <property type="entry name" value="Putative phosphatase, domain 2"/>
    <property type="match status" value="1"/>
</dbReference>
<dbReference type="NCBIfam" id="TIGR01509">
    <property type="entry name" value="HAD-SF-IA-v3"/>
    <property type="match status" value="1"/>
</dbReference>
<dbReference type="SFLD" id="SFLDG01129">
    <property type="entry name" value="C1.5:_HAD__Beta-PGM__Phosphata"/>
    <property type="match status" value="1"/>
</dbReference>
<dbReference type="Pfam" id="PF00702">
    <property type="entry name" value="Hydrolase"/>
    <property type="match status" value="1"/>
</dbReference>
<reference evidence="1" key="1">
    <citation type="journal article" date="2021" name="PeerJ">
        <title>Extensive microbial diversity within the chicken gut microbiome revealed by metagenomics and culture.</title>
        <authorList>
            <person name="Gilroy R."/>
            <person name="Ravi A."/>
            <person name="Getino M."/>
            <person name="Pursley I."/>
            <person name="Horton D.L."/>
            <person name="Alikhan N.F."/>
            <person name="Baker D."/>
            <person name="Gharbi K."/>
            <person name="Hall N."/>
            <person name="Watson M."/>
            <person name="Adriaenssens E.M."/>
            <person name="Foster-Nyarko E."/>
            <person name="Jarju S."/>
            <person name="Secka A."/>
            <person name="Antonio M."/>
            <person name="Oren A."/>
            <person name="Chaudhuri R.R."/>
            <person name="La Ragione R."/>
            <person name="Hildebrand F."/>
            <person name="Pallen M.J."/>
        </authorList>
    </citation>
    <scope>NUCLEOTIDE SEQUENCE</scope>
    <source>
        <strain evidence="1">8470</strain>
    </source>
</reference>
<dbReference type="PRINTS" id="PR00413">
    <property type="entry name" value="HADHALOGNASE"/>
</dbReference>
<dbReference type="InterPro" id="IPR023198">
    <property type="entry name" value="PGP-like_dom2"/>
</dbReference>
<dbReference type="Proteomes" id="UP000784286">
    <property type="component" value="Unassembled WGS sequence"/>
</dbReference>
<accession>A0A948TLT6</accession>
<gene>
    <name evidence="1" type="ORF">H9928_04045</name>
</gene>
<dbReference type="InterPro" id="IPR036412">
    <property type="entry name" value="HAD-like_sf"/>
</dbReference>
<dbReference type="InterPro" id="IPR006439">
    <property type="entry name" value="HAD-SF_hydro_IA"/>
</dbReference>
<dbReference type="AlphaFoldDB" id="A0A948TLT6"/>
<dbReference type="InterPro" id="IPR023214">
    <property type="entry name" value="HAD_sf"/>
</dbReference>
<sequence length="206" mass="23634">MIKNILFDFGGVIAPIDREKAVEAFVRLGLADADQRLDKYHQTGIFQELEEGAIDAQTFQDKLGVLCGRKLEWEETRQAWLGFFTGVDEAMLECLEELRRRYRLYVLSNTNPYVMDWACSEEFSARRKPLNAYFDKLYLSYQLGVLKPDERIFRMVVEDSGIVPSETLFVDDGASNIAAGHKAGFVTYQPENGEDWRDALQTLLKD</sequence>
<name>A0A948TLT6_9BACT</name>
<dbReference type="Gene3D" id="3.40.50.1000">
    <property type="entry name" value="HAD superfamily/HAD-like"/>
    <property type="match status" value="1"/>
</dbReference>
<dbReference type="PANTHER" id="PTHR43611:SF3">
    <property type="entry name" value="FLAVIN MONONUCLEOTIDE HYDROLASE 1, CHLOROPLATIC"/>
    <property type="match status" value="1"/>
</dbReference>